<feature type="transmembrane region" description="Helical" evidence="1">
    <location>
        <begin position="90"/>
        <end position="108"/>
    </location>
</feature>
<feature type="transmembrane region" description="Helical" evidence="1">
    <location>
        <begin position="128"/>
        <end position="143"/>
    </location>
</feature>
<dbReference type="Proteomes" id="UP000215224">
    <property type="component" value="Chromosome"/>
</dbReference>
<feature type="transmembrane region" description="Helical" evidence="1">
    <location>
        <begin position="60"/>
        <end position="84"/>
    </location>
</feature>
<organism evidence="2 3">
    <name type="scientific">Sutcliffiella cohnii</name>
    <dbReference type="NCBI Taxonomy" id="33932"/>
    <lineage>
        <taxon>Bacteria</taxon>
        <taxon>Bacillati</taxon>
        <taxon>Bacillota</taxon>
        <taxon>Bacilli</taxon>
        <taxon>Bacillales</taxon>
        <taxon>Bacillaceae</taxon>
        <taxon>Sutcliffiella</taxon>
    </lineage>
</organism>
<feature type="transmembrane region" description="Helical" evidence="1">
    <location>
        <begin position="28"/>
        <end position="48"/>
    </location>
</feature>
<accession>A0A223KWD2</accession>
<dbReference type="EMBL" id="CP018866">
    <property type="protein sequence ID" value="AST93618.1"/>
    <property type="molecule type" value="Genomic_DNA"/>
</dbReference>
<keyword evidence="1" id="KW-0812">Transmembrane</keyword>
<proteinExistence type="predicted"/>
<dbReference type="RefSeq" id="WP_066419913.1">
    <property type="nucleotide sequence ID" value="NZ_CP018866.1"/>
</dbReference>
<sequence length="161" mass="19247">MRKITYIMWGLLILPLLTRPLIGKKHFFRFLPSATFVSLLLALMSEIAQSRRWWKVKINLIPDLTTNVSFVLSTFFVGTLWVFKYSYGNFSKYLCANIILDWLFSYPFTSLFQKLNVFKLIRFKQHQIFLTFISFSLIIYWFQKKVEEYVGKSKVEEIKTL</sequence>
<gene>
    <name evidence="2" type="ORF">BC6307_21285</name>
</gene>
<keyword evidence="1" id="KW-1133">Transmembrane helix</keyword>
<evidence type="ECO:0000313" key="2">
    <source>
        <dbReference type="EMBL" id="AST93618.1"/>
    </source>
</evidence>
<evidence type="ECO:0000256" key="1">
    <source>
        <dbReference type="SAM" id="Phobius"/>
    </source>
</evidence>
<keyword evidence="3" id="KW-1185">Reference proteome</keyword>
<keyword evidence="1" id="KW-0472">Membrane</keyword>
<name>A0A223KWD2_9BACI</name>
<evidence type="ECO:0000313" key="3">
    <source>
        <dbReference type="Proteomes" id="UP000215224"/>
    </source>
</evidence>
<reference evidence="2 3" key="1">
    <citation type="submission" date="2016-12" db="EMBL/GenBank/DDBJ databases">
        <title>The whole genome sequencing and assembly of Bacillus cohnii DSM 6307T strain.</title>
        <authorList>
            <person name="Lee Y.-J."/>
            <person name="Yi H."/>
            <person name="Bahn Y.-S."/>
            <person name="Kim J.F."/>
            <person name="Lee D.-W."/>
        </authorList>
    </citation>
    <scope>NUCLEOTIDE SEQUENCE [LARGE SCALE GENOMIC DNA]</scope>
    <source>
        <strain evidence="2 3">DSM 6307</strain>
    </source>
</reference>
<dbReference type="KEGG" id="bcoh:BC6307_21285"/>
<protein>
    <submittedName>
        <fullName evidence="2">Uncharacterized protein</fullName>
    </submittedName>
</protein>
<dbReference type="AlphaFoldDB" id="A0A223KWD2"/>